<dbReference type="STRING" id="1798182.GA0061081_102108"/>
<evidence type="ECO:0000313" key="3">
    <source>
        <dbReference type="Proteomes" id="UP000199670"/>
    </source>
</evidence>
<keyword evidence="1" id="KW-0812">Transmembrane</keyword>
<keyword evidence="3" id="KW-1185">Reference proteome</keyword>
<name>A0A1C3ZV29_9GAMM</name>
<dbReference type="OrthoDB" id="8910936at2"/>
<dbReference type="RefSeq" id="WP_091346804.1">
    <property type="nucleotide sequence ID" value="NZ_FMAQ01000002.1"/>
</dbReference>
<sequence>MFKSSSVVVHLLRGCLGFGFLGLAIYLFIQGALLTVVLGGFSAICGFVVLRGCPACWVIGLILTIYNSGKTCEPCAKKDK</sequence>
<keyword evidence="1" id="KW-0472">Membrane</keyword>
<accession>A0A1C3ZV29</accession>
<gene>
    <name evidence="2" type="ORF">GA0061081_102108</name>
</gene>
<dbReference type="EMBL" id="FMAQ01000002">
    <property type="protein sequence ID" value="SCB86244.1"/>
    <property type="molecule type" value="Genomic_DNA"/>
</dbReference>
<organism evidence="2 3">
    <name type="scientific">Gilliamella bombicola</name>
    <dbReference type="NCBI Taxonomy" id="1798182"/>
    <lineage>
        <taxon>Bacteria</taxon>
        <taxon>Pseudomonadati</taxon>
        <taxon>Pseudomonadota</taxon>
        <taxon>Gammaproteobacteria</taxon>
        <taxon>Orbales</taxon>
        <taxon>Orbaceae</taxon>
        <taxon>Gilliamella</taxon>
    </lineage>
</organism>
<dbReference type="AlphaFoldDB" id="A0A1C3ZV29"/>
<proteinExistence type="predicted"/>
<feature type="transmembrane region" description="Helical" evidence="1">
    <location>
        <begin position="41"/>
        <end position="63"/>
    </location>
</feature>
<evidence type="ECO:0000256" key="1">
    <source>
        <dbReference type="SAM" id="Phobius"/>
    </source>
</evidence>
<feature type="transmembrane region" description="Helical" evidence="1">
    <location>
        <begin position="7"/>
        <end position="29"/>
    </location>
</feature>
<protein>
    <recommendedName>
        <fullName evidence="4">DUF2892 domain-containing protein</fullName>
    </recommendedName>
</protein>
<evidence type="ECO:0008006" key="4">
    <source>
        <dbReference type="Google" id="ProtNLM"/>
    </source>
</evidence>
<reference evidence="3" key="1">
    <citation type="submission" date="2016-08" db="EMBL/GenBank/DDBJ databases">
        <authorList>
            <person name="Varghese N."/>
            <person name="Submissions Spin"/>
        </authorList>
    </citation>
    <scope>NUCLEOTIDE SEQUENCE [LARGE SCALE GENOMIC DNA]</scope>
    <source>
        <strain evidence="3">R-53248</strain>
    </source>
</reference>
<evidence type="ECO:0000313" key="2">
    <source>
        <dbReference type="EMBL" id="SCB86244.1"/>
    </source>
</evidence>
<dbReference type="Proteomes" id="UP000199670">
    <property type="component" value="Unassembled WGS sequence"/>
</dbReference>
<keyword evidence="1" id="KW-1133">Transmembrane helix</keyword>